<dbReference type="InterPro" id="IPR012336">
    <property type="entry name" value="Thioredoxin-like_fold"/>
</dbReference>
<reference evidence="3 4" key="1">
    <citation type="submission" date="2017-02" db="EMBL/GenBank/DDBJ databases">
        <authorList>
            <person name="Peterson S.W."/>
        </authorList>
    </citation>
    <scope>NUCLEOTIDE SEQUENCE [LARGE SCALE GENOMIC DNA]</scope>
    <source>
        <strain evidence="3 4">ATCC 49788</strain>
    </source>
</reference>
<evidence type="ECO:0000313" key="3">
    <source>
        <dbReference type="EMBL" id="SKA94560.1"/>
    </source>
</evidence>
<dbReference type="InterPro" id="IPR036249">
    <property type="entry name" value="Thioredoxin-like_sf"/>
</dbReference>
<feature type="domain" description="Thioredoxin" evidence="2">
    <location>
        <begin position="29"/>
        <end position="170"/>
    </location>
</feature>
<feature type="compositionally biased region" description="Polar residues" evidence="1">
    <location>
        <begin position="176"/>
        <end position="187"/>
    </location>
</feature>
<dbReference type="PROSITE" id="PS51352">
    <property type="entry name" value="THIOREDOXIN_2"/>
    <property type="match status" value="1"/>
</dbReference>
<gene>
    <name evidence="3" type="ORF">SAMN02745130_03670</name>
</gene>
<dbReference type="Gene3D" id="3.40.30.10">
    <property type="entry name" value="Glutaredoxin"/>
    <property type="match status" value="1"/>
</dbReference>
<organism evidence="3 4">
    <name type="scientific">Thiothrix eikelboomii</name>
    <dbReference type="NCBI Taxonomy" id="92487"/>
    <lineage>
        <taxon>Bacteria</taxon>
        <taxon>Pseudomonadati</taxon>
        <taxon>Pseudomonadota</taxon>
        <taxon>Gammaproteobacteria</taxon>
        <taxon>Thiotrichales</taxon>
        <taxon>Thiotrichaceae</taxon>
        <taxon>Thiothrix</taxon>
    </lineage>
</organism>
<feature type="compositionally biased region" description="Basic and acidic residues" evidence="1">
    <location>
        <begin position="189"/>
        <end position="201"/>
    </location>
</feature>
<dbReference type="Proteomes" id="UP000190460">
    <property type="component" value="Unassembled WGS sequence"/>
</dbReference>
<dbReference type="SUPFAM" id="SSF52833">
    <property type="entry name" value="Thioredoxin-like"/>
    <property type="match status" value="1"/>
</dbReference>
<dbReference type="PROSITE" id="PS51257">
    <property type="entry name" value="PROKAR_LIPOPROTEIN"/>
    <property type="match status" value="1"/>
</dbReference>
<dbReference type="InterPro" id="IPR013766">
    <property type="entry name" value="Thioredoxin_domain"/>
</dbReference>
<keyword evidence="4" id="KW-1185">Reference proteome</keyword>
<evidence type="ECO:0000313" key="4">
    <source>
        <dbReference type="Proteomes" id="UP000190460"/>
    </source>
</evidence>
<evidence type="ECO:0000256" key="1">
    <source>
        <dbReference type="SAM" id="MobiDB-lite"/>
    </source>
</evidence>
<evidence type="ECO:0000259" key="2">
    <source>
        <dbReference type="PROSITE" id="PS51352"/>
    </source>
</evidence>
<dbReference type="Pfam" id="PF13098">
    <property type="entry name" value="Thioredoxin_2"/>
    <property type="match status" value="1"/>
</dbReference>
<dbReference type="AlphaFoldDB" id="A0A1T4XYF0"/>
<feature type="region of interest" description="Disordered" evidence="1">
    <location>
        <begin position="176"/>
        <end position="211"/>
    </location>
</feature>
<protein>
    <submittedName>
        <fullName evidence="3">Thioredoxin-related protein</fullName>
    </submittedName>
</protein>
<accession>A0A1T4XYF0</accession>
<proteinExistence type="predicted"/>
<dbReference type="EMBL" id="FUYB01000027">
    <property type="protein sequence ID" value="SKA94560.1"/>
    <property type="molecule type" value="Genomic_DNA"/>
</dbReference>
<dbReference type="STRING" id="92487.SAMN02745130_03670"/>
<sequence>MVESRMKENCLNKLLSPSCYTFALGLILLFACLSAPATEEPSLKAERDFQDLSQLMQQSHQPVLVAFVAEYCGYCRQLEKDQLKPLVKKGDYTTRIFIRTVDIADTETLLNFKGEQVSPSDFANQYHADITPTLVFLDHTGQEIAERLVGYNSPDFYGAYLESAIEQAINHSQSAMQLESSTTVQNQDSGKDLDKDDKDKGSTPSSAPPFN</sequence>
<name>A0A1T4XYF0_9GAMM</name>